<name>A0ABS5ALI9_9PSEU</name>
<dbReference type="Proteomes" id="UP001519363">
    <property type="component" value="Unassembled WGS sequence"/>
</dbReference>
<comment type="caution">
    <text evidence="1">The sequence shown here is derived from an EMBL/GenBank/DDBJ whole genome shotgun (WGS) entry which is preliminary data.</text>
</comment>
<reference evidence="1 2" key="1">
    <citation type="submission" date="2021-03" db="EMBL/GenBank/DDBJ databases">
        <title>Sequencing the genomes of 1000 actinobacteria strains.</title>
        <authorList>
            <person name="Klenk H.-P."/>
        </authorList>
    </citation>
    <scope>NUCLEOTIDE SEQUENCE [LARGE SCALE GENOMIC DNA]</scope>
    <source>
        <strain evidence="1 2">DSM 44580</strain>
    </source>
</reference>
<sequence>MAASAAVLFRAAAGSDIGRRYRTNYDVVHLAVVADGMGDGEGSTRAGRAAVAALVRHADAAALDRAALGPTALGPYHRLLAVLGADTTAVVVTVLDGTTG</sequence>
<accession>A0ABS5ALI9</accession>
<evidence type="ECO:0000313" key="1">
    <source>
        <dbReference type="EMBL" id="MBP2477084.1"/>
    </source>
</evidence>
<evidence type="ECO:0000313" key="2">
    <source>
        <dbReference type="Proteomes" id="UP001519363"/>
    </source>
</evidence>
<dbReference type="EMBL" id="JAGIOO010000001">
    <property type="protein sequence ID" value="MBP2477084.1"/>
    <property type="molecule type" value="Genomic_DNA"/>
</dbReference>
<organism evidence="1 2">
    <name type="scientific">Crossiella equi</name>
    <dbReference type="NCBI Taxonomy" id="130796"/>
    <lineage>
        <taxon>Bacteria</taxon>
        <taxon>Bacillati</taxon>
        <taxon>Actinomycetota</taxon>
        <taxon>Actinomycetes</taxon>
        <taxon>Pseudonocardiales</taxon>
        <taxon>Pseudonocardiaceae</taxon>
        <taxon>Crossiella</taxon>
    </lineage>
</organism>
<protein>
    <recommendedName>
        <fullName evidence="3">Protein phosphatase</fullName>
    </recommendedName>
</protein>
<keyword evidence="2" id="KW-1185">Reference proteome</keyword>
<evidence type="ECO:0008006" key="3">
    <source>
        <dbReference type="Google" id="ProtNLM"/>
    </source>
</evidence>
<proteinExistence type="predicted"/>
<dbReference type="SUPFAM" id="SSF81606">
    <property type="entry name" value="PP2C-like"/>
    <property type="match status" value="1"/>
</dbReference>
<dbReference type="InterPro" id="IPR036457">
    <property type="entry name" value="PPM-type-like_dom_sf"/>
</dbReference>
<gene>
    <name evidence="1" type="ORF">JOF53_005956</name>
</gene>